<comment type="caution">
    <text evidence="2">The sequence shown here is derived from an EMBL/GenBank/DDBJ whole genome shotgun (WGS) entry which is preliminary data.</text>
</comment>
<proteinExistence type="predicted"/>
<reference evidence="2 5" key="1">
    <citation type="submission" date="2023-07" db="EMBL/GenBank/DDBJ databases">
        <authorList>
            <person name="Peeters C."/>
        </authorList>
    </citation>
    <scope>NUCLEOTIDE SEQUENCE</scope>
    <source>
        <strain evidence="3 5">R-77569</strain>
        <strain evidence="2">R-77591</strain>
    </source>
</reference>
<dbReference type="EMBL" id="CATVXE010000012">
    <property type="protein sequence ID" value="CAJ0687110.1"/>
    <property type="molecule type" value="Genomic_DNA"/>
</dbReference>
<feature type="transmembrane region" description="Helical" evidence="1">
    <location>
        <begin position="61"/>
        <end position="81"/>
    </location>
</feature>
<dbReference type="Proteomes" id="UP001190452">
    <property type="component" value="Unassembled WGS sequence"/>
</dbReference>
<evidence type="ECO:0000313" key="5">
    <source>
        <dbReference type="Proteomes" id="UP001190452"/>
    </source>
</evidence>
<keyword evidence="1" id="KW-1133">Transmembrane helix</keyword>
<keyword evidence="5" id="KW-1185">Reference proteome</keyword>
<evidence type="ECO:0000313" key="2">
    <source>
        <dbReference type="EMBL" id="CAJ0687110.1"/>
    </source>
</evidence>
<organism evidence="2 4">
    <name type="scientific">Ralstonia mannitolilytica</name>
    <dbReference type="NCBI Taxonomy" id="105219"/>
    <lineage>
        <taxon>Bacteria</taxon>
        <taxon>Pseudomonadati</taxon>
        <taxon>Pseudomonadota</taxon>
        <taxon>Betaproteobacteria</taxon>
        <taxon>Burkholderiales</taxon>
        <taxon>Burkholderiaceae</taxon>
        <taxon>Ralstonia</taxon>
    </lineage>
</organism>
<accession>A0AAD2AQU4</accession>
<evidence type="ECO:0000313" key="4">
    <source>
        <dbReference type="Proteomes" id="UP001190002"/>
    </source>
</evidence>
<gene>
    <name evidence="3" type="ORF">R77569_02785</name>
    <name evidence="2" type="ORF">R77591_03027</name>
</gene>
<protein>
    <recommendedName>
        <fullName evidence="6">GlsB/YeaQ/YmgE family stress response membrane protein</fullName>
    </recommendedName>
</protein>
<feature type="transmembrane region" description="Helical" evidence="1">
    <location>
        <begin position="6"/>
        <end position="23"/>
    </location>
</feature>
<sequence length="83" mass="8823">MGWIGPLWIGLAVGAAARWLHPIHSGGRRMGWRPALCTGALGALLGYYGGQFAHLYADGQILAWTAAVVGAMLLPAVWGLVRR</sequence>
<evidence type="ECO:0008006" key="6">
    <source>
        <dbReference type="Google" id="ProtNLM"/>
    </source>
</evidence>
<keyword evidence="1" id="KW-0472">Membrane</keyword>
<dbReference type="Proteomes" id="UP001190002">
    <property type="component" value="Unassembled WGS sequence"/>
</dbReference>
<feature type="transmembrane region" description="Helical" evidence="1">
    <location>
        <begin position="30"/>
        <end position="49"/>
    </location>
</feature>
<evidence type="ECO:0000313" key="3">
    <source>
        <dbReference type="EMBL" id="CAJ0876265.1"/>
    </source>
</evidence>
<keyword evidence="1" id="KW-0812">Transmembrane</keyword>
<dbReference type="AlphaFoldDB" id="A0AAD2AQU4"/>
<evidence type="ECO:0000256" key="1">
    <source>
        <dbReference type="SAM" id="Phobius"/>
    </source>
</evidence>
<dbReference type="EMBL" id="CAUDKV010000011">
    <property type="protein sequence ID" value="CAJ0876265.1"/>
    <property type="molecule type" value="Genomic_DNA"/>
</dbReference>
<name>A0AAD2AQU4_9RALS</name>
<dbReference type="RefSeq" id="WP_063392022.1">
    <property type="nucleotide sequence ID" value="NZ_CATVWW010000012.1"/>
</dbReference>